<dbReference type="AlphaFoldDB" id="A0A371YP72"/>
<name>A0A371YP72_9GAMM</name>
<sequence>MSVLLNVCGLILSTQTIPDITLIQFYQQYYYCDIQVLDQEDTPPLAPQYPISAYFPNIRQWWPVFTIDQVGSASYKRIIQHGIKPGLILPNEYFNIRNYYKAKKAVSEGAIPLALYESRQPHYFASKATFSTAIGLRPLGAFTTTGWDNNLNLQPAGTYIVQNQNNNTLPLPTREILDRSHYFYHAQQNTEQGNGYQVIVNPSTSISLDNIRYPKLGIAWTFNDIDYLSTPEQIQTNAFGYLFIILSTVVIPLDFILPRTYPDVLRFFGSSISWISLLLGGILLLIFIVSIFRKVRSHGAD</sequence>
<comment type="caution">
    <text evidence="3">The sequence shown here is derived from an EMBL/GenBank/DDBJ whole genome shotgun (WGS) entry which is preliminary data.</text>
</comment>
<evidence type="ECO:0000313" key="2">
    <source>
        <dbReference type="EMBL" id="MFC2996174.1"/>
    </source>
</evidence>
<evidence type="ECO:0000313" key="3">
    <source>
        <dbReference type="EMBL" id="RFC83269.1"/>
    </source>
</evidence>
<dbReference type="EMBL" id="PYIX02000019">
    <property type="protein sequence ID" value="RFC83269.1"/>
    <property type="molecule type" value="Genomic_DNA"/>
</dbReference>
<keyword evidence="1" id="KW-1133">Transmembrane helix</keyword>
<reference evidence="5" key="3">
    <citation type="journal article" date="2019" name="Int. J. Syst. Evol. Microbiol.">
        <title>The Global Catalogue of Microorganisms (GCM) 10K type strain sequencing project: providing services to taxonomists for standard genome sequencing and annotation.</title>
        <authorList>
            <consortium name="The Broad Institute Genomics Platform"/>
            <consortium name="The Broad Institute Genome Sequencing Center for Infectious Disease"/>
            <person name="Wu L."/>
            <person name="Ma J."/>
        </authorList>
    </citation>
    <scope>NUCLEOTIDE SEQUENCE [LARGE SCALE GENOMIC DNA]</scope>
    <source>
        <strain evidence="5">KCTC 62575</strain>
    </source>
</reference>
<reference evidence="2" key="1">
    <citation type="journal article" date="2014" name="Int. J. Syst. Evol. Microbiol.">
        <title>Complete genome of a new Firmicutes species belonging to the dominant human colonic microbiota ('Ruminococcus bicirculans') reveals two chromosomes and a selective capacity to utilize plant glucans.</title>
        <authorList>
            <consortium name="NISC Comparative Sequencing Program"/>
            <person name="Wegmann U."/>
            <person name="Louis P."/>
            <person name="Goesmann A."/>
            <person name="Henrissat B."/>
            <person name="Duncan S.H."/>
            <person name="Flint H.J."/>
        </authorList>
    </citation>
    <scope>NUCLEOTIDE SEQUENCE</scope>
    <source>
        <strain evidence="2">KCTC 62575</strain>
    </source>
</reference>
<keyword evidence="1" id="KW-0472">Membrane</keyword>
<dbReference type="EMBL" id="JBHRSF010000055">
    <property type="protein sequence ID" value="MFC2996174.1"/>
    <property type="molecule type" value="Genomic_DNA"/>
</dbReference>
<gene>
    <name evidence="2" type="ORF">ACFODO_13015</name>
    <name evidence="3" type="ORF">C9E89_012000</name>
</gene>
<protein>
    <submittedName>
        <fullName evidence="3">Uncharacterized protein</fullName>
    </submittedName>
</protein>
<keyword evidence="1" id="KW-0812">Transmembrane</keyword>
<dbReference type="OrthoDB" id="6686913at2"/>
<reference evidence="2" key="4">
    <citation type="submission" date="2024-09" db="EMBL/GenBank/DDBJ databases">
        <authorList>
            <person name="Sun Q."/>
            <person name="Mori K."/>
        </authorList>
    </citation>
    <scope>NUCLEOTIDE SEQUENCE</scope>
    <source>
        <strain evidence="2">KCTC 62575</strain>
    </source>
</reference>
<keyword evidence="5" id="KW-1185">Reference proteome</keyword>
<proteinExistence type="predicted"/>
<feature type="transmembrane region" description="Helical" evidence="1">
    <location>
        <begin position="264"/>
        <end position="292"/>
    </location>
</feature>
<dbReference type="RefSeq" id="WP_107008576.1">
    <property type="nucleotide sequence ID" value="NZ_JBHRSF010000055.1"/>
</dbReference>
<reference evidence="3 4" key="2">
    <citation type="submission" date="2018-08" db="EMBL/GenBank/DDBJ databases">
        <title>The draft genome of Acinetobacter sichuanensis strain WCHAc060041.</title>
        <authorList>
            <person name="Qin J."/>
            <person name="Feng Y."/>
            <person name="Zong Z."/>
        </authorList>
    </citation>
    <scope>NUCLEOTIDE SEQUENCE [LARGE SCALE GENOMIC DNA]</scope>
    <source>
        <strain evidence="3 4">WCHAc060041</strain>
    </source>
</reference>
<dbReference type="Proteomes" id="UP001595455">
    <property type="component" value="Unassembled WGS sequence"/>
</dbReference>
<organism evidence="3 4">
    <name type="scientific">Acinetobacter sichuanensis</name>
    <dbReference type="NCBI Taxonomy" id="2136183"/>
    <lineage>
        <taxon>Bacteria</taxon>
        <taxon>Pseudomonadati</taxon>
        <taxon>Pseudomonadota</taxon>
        <taxon>Gammaproteobacteria</taxon>
        <taxon>Moraxellales</taxon>
        <taxon>Moraxellaceae</taxon>
        <taxon>Acinetobacter</taxon>
    </lineage>
</organism>
<accession>A0A371YP72</accession>
<evidence type="ECO:0000256" key="1">
    <source>
        <dbReference type="SAM" id="Phobius"/>
    </source>
</evidence>
<dbReference type="Proteomes" id="UP000240957">
    <property type="component" value="Unassembled WGS sequence"/>
</dbReference>
<feature type="transmembrane region" description="Helical" evidence="1">
    <location>
        <begin position="238"/>
        <end position="257"/>
    </location>
</feature>
<evidence type="ECO:0000313" key="4">
    <source>
        <dbReference type="Proteomes" id="UP000240957"/>
    </source>
</evidence>
<evidence type="ECO:0000313" key="5">
    <source>
        <dbReference type="Proteomes" id="UP001595455"/>
    </source>
</evidence>